<evidence type="ECO:0008006" key="2">
    <source>
        <dbReference type="Google" id="ProtNLM"/>
    </source>
</evidence>
<protein>
    <recommendedName>
        <fullName evidence="2">MORN repeat-containing protein</fullName>
    </recommendedName>
</protein>
<dbReference type="EMBL" id="MK072384">
    <property type="protein sequence ID" value="AYV82673.1"/>
    <property type="molecule type" value="Genomic_DNA"/>
</dbReference>
<proteinExistence type="predicted"/>
<dbReference type="Gene3D" id="2.20.110.10">
    <property type="entry name" value="Histone H3 K4-specific methyltransferase SET7/9 N-terminal domain"/>
    <property type="match status" value="2"/>
</dbReference>
<reference evidence="1" key="1">
    <citation type="submission" date="2018-10" db="EMBL/GenBank/DDBJ databases">
        <title>Hidden diversity of soil giant viruses.</title>
        <authorList>
            <person name="Schulz F."/>
            <person name="Alteio L."/>
            <person name="Goudeau D."/>
            <person name="Ryan E.M."/>
            <person name="Malmstrom R.R."/>
            <person name="Blanchard J."/>
            <person name="Woyke T."/>
        </authorList>
    </citation>
    <scope>NUCLEOTIDE SEQUENCE</scope>
    <source>
        <strain evidence="1">HYV1</strain>
    </source>
</reference>
<name>A0A3G5AA00_9VIRU</name>
<sequence>MERIHILGEEGKVVEWFEVNSERKRNGMCVRMHANGFNRMNCFYKDDVREGVYQRWWSNKQQKILCEYKNGVRKGEYTQWDVNGDVIERRLYAAGVIVKRRPYIRRVVGNMVLNEEFENKVATGRKIVTIYGGANRERISLGEYANGGILDGKFMYWVNGVKISEIKMVGGRKHGIQYYYYAETGKIYKFITYRNGLREGLHEEWDGNGQTILKANYKDDKLHGSVRGWYIFGGLRYHFEYVNGKIKSIEALNDVHGRSGIISALNSVAWQPGFAIDPDTKKNLFVYIKFSIPYSAKKITTVSDKFICRVSSVKVEKIIDLAGKPHKLAKPFFFDDDKKIIYSIGKIITEPEFDPDISNPGGKGLKVHIHQQHCTQWFLNVITFSNAEMD</sequence>
<evidence type="ECO:0000313" key="1">
    <source>
        <dbReference type="EMBL" id="AYV82673.1"/>
    </source>
</evidence>
<organism evidence="1">
    <name type="scientific">Hyperionvirus sp</name>
    <dbReference type="NCBI Taxonomy" id="2487770"/>
    <lineage>
        <taxon>Viruses</taxon>
        <taxon>Varidnaviria</taxon>
        <taxon>Bamfordvirae</taxon>
        <taxon>Nucleocytoviricota</taxon>
        <taxon>Megaviricetes</taxon>
        <taxon>Imitervirales</taxon>
        <taxon>Mimiviridae</taxon>
        <taxon>Klosneuvirinae</taxon>
    </lineage>
</organism>
<accession>A0A3G5AA00</accession>
<gene>
    <name evidence="1" type="ORF">Hyperionvirus2_41</name>
</gene>
<dbReference type="SUPFAM" id="SSF82185">
    <property type="entry name" value="Histone H3 K4-specific methyltransferase SET7/9 N-terminal domain"/>
    <property type="match status" value="2"/>
</dbReference>